<dbReference type="STRING" id="292459.STH2981"/>
<proteinExistence type="predicted"/>
<evidence type="ECO:0008006" key="3">
    <source>
        <dbReference type="Google" id="ProtNLM"/>
    </source>
</evidence>
<evidence type="ECO:0000313" key="2">
    <source>
        <dbReference type="Proteomes" id="UP000000417"/>
    </source>
</evidence>
<dbReference type="RefSeq" id="WP_011197096.1">
    <property type="nucleotide sequence ID" value="NC_006177.1"/>
</dbReference>
<dbReference type="Proteomes" id="UP000000417">
    <property type="component" value="Chromosome"/>
</dbReference>
<dbReference type="HOGENOM" id="CLU_2107755_0_0_9"/>
<organism evidence="1 2">
    <name type="scientific">Symbiobacterium thermophilum (strain DSM 24528 / JCM 14929 / IAM 14863 / T)</name>
    <dbReference type="NCBI Taxonomy" id="292459"/>
    <lineage>
        <taxon>Bacteria</taxon>
        <taxon>Bacillati</taxon>
        <taxon>Bacillota</taxon>
        <taxon>Clostridia</taxon>
        <taxon>Eubacteriales</taxon>
        <taxon>Symbiobacteriaceae</taxon>
        <taxon>Symbiobacterium</taxon>
    </lineage>
</organism>
<sequence>MSASALLREMIELTRLQVQRVIQRDHQGLLEGSRQQEALLKALQEAEIDGSPEKMRAIYEELEREKVKLQSLLEAESQRVDFLMRLLLGGPELNSVGYPSTVTKRAGGRMLNKKT</sequence>
<gene>
    <name evidence="1" type="ordered locus">STH2981</name>
</gene>
<evidence type="ECO:0000313" key="1">
    <source>
        <dbReference type="EMBL" id="BAD41964.1"/>
    </source>
</evidence>
<dbReference type="AlphaFoldDB" id="Q67K34"/>
<dbReference type="KEGG" id="sth:STH2981"/>
<dbReference type="EMBL" id="AP006840">
    <property type="protein sequence ID" value="BAD41964.1"/>
    <property type="molecule type" value="Genomic_DNA"/>
</dbReference>
<reference evidence="1 2" key="1">
    <citation type="journal article" date="2004" name="Nucleic Acids Res.">
        <title>Genome sequence of Symbiobacterium thermophilum, an uncultivable bacterium that depends on microbial commensalism.</title>
        <authorList>
            <person name="Ueda K."/>
            <person name="Yamashita A."/>
            <person name="Ishikawa J."/>
            <person name="Shimada M."/>
            <person name="Watsuji T."/>
            <person name="Morimura K."/>
            <person name="Ikeda H."/>
            <person name="Hattori M."/>
            <person name="Beppu T."/>
        </authorList>
    </citation>
    <scope>NUCLEOTIDE SEQUENCE [LARGE SCALE GENOMIC DNA]</scope>
    <source>
        <strain evidence="2">T / IAM 14863</strain>
    </source>
</reference>
<protein>
    <recommendedName>
        <fullName evidence="3">Flagellar protein</fullName>
    </recommendedName>
</protein>
<accession>Q67K34</accession>
<name>Q67K34_SYMTH</name>
<keyword evidence="2" id="KW-1185">Reference proteome</keyword>